<dbReference type="InterPro" id="IPR052200">
    <property type="entry name" value="Protoporphyrinogen_IX_DH"/>
</dbReference>
<evidence type="ECO:0000313" key="3">
    <source>
        <dbReference type="Proteomes" id="UP000515913"/>
    </source>
</evidence>
<keyword evidence="3" id="KW-1185">Reference proteome</keyword>
<dbReference type="GO" id="GO:0010181">
    <property type="term" value="F:FMN binding"/>
    <property type="evidence" value="ECO:0007669"/>
    <property type="project" value="InterPro"/>
</dbReference>
<dbReference type="PANTHER" id="PTHR38030">
    <property type="entry name" value="PROTOPORPHYRINOGEN IX DEHYDROGENASE [MENAQUINONE]"/>
    <property type="match status" value="1"/>
</dbReference>
<dbReference type="GO" id="GO:0006783">
    <property type="term" value="P:heme biosynthetic process"/>
    <property type="evidence" value="ECO:0007669"/>
    <property type="project" value="TreeGrafter"/>
</dbReference>
<dbReference type="Gene3D" id="3.40.50.360">
    <property type="match status" value="2"/>
</dbReference>
<dbReference type="SUPFAM" id="SSF52218">
    <property type="entry name" value="Flavoproteins"/>
    <property type="match status" value="1"/>
</dbReference>
<gene>
    <name evidence="2" type="ORF">H9Q81_07155</name>
</gene>
<dbReference type="InterPro" id="IPR008254">
    <property type="entry name" value="Flavodoxin/NO_synth"/>
</dbReference>
<proteinExistence type="predicted"/>
<evidence type="ECO:0000313" key="2">
    <source>
        <dbReference type="EMBL" id="QNM14743.1"/>
    </source>
</evidence>
<dbReference type="RefSeq" id="WP_176837905.1">
    <property type="nucleotide sequence ID" value="NZ_CP060637.1"/>
</dbReference>
<dbReference type="PANTHER" id="PTHR38030:SF2">
    <property type="entry name" value="PROTOPORPHYRINOGEN IX DEHYDROGENASE [QUINONE]"/>
    <property type="match status" value="1"/>
</dbReference>
<accession>A0A7G9GVB1</accession>
<dbReference type="Proteomes" id="UP000515913">
    <property type="component" value="Chromosome"/>
</dbReference>
<name>A0A7G9GVB1_9FUSO</name>
<dbReference type="AlphaFoldDB" id="A0A7G9GVB1"/>
<evidence type="ECO:0000259" key="1">
    <source>
        <dbReference type="Pfam" id="PF12641"/>
    </source>
</evidence>
<protein>
    <submittedName>
        <fullName evidence="2">Flavodoxin domain-containing protein</fullName>
    </submittedName>
</protein>
<reference evidence="2 3" key="1">
    <citation type="submission" date="2020-08" db="EMBL/GenBank/DDBJ databases">
        <authorList>
            <person name="Liu C."/>
            <person name="Sun Q."/>
        </authorList>
    </citation>
    <scope>NUCLEOTIDE SEQUENCE [LARGE SCALE GENOMIC DNA]</scope>
    <source>
        <strain evidence="2 3">NSJ-57</strain>
    </source>
</reference>
<feature type="domain" description="Flavodoxin-like" evidence="1">
    <location>
        <begin position="4"/>
        <end position="160"/>
    </location>
</feature>
<sequence>MKILITYSSVTGNTKKVAKAIAEELKDCDFLDIKDVKNLDYDIIIVGTWIRRTTADPKAMEFIDKIKGKKVAFFFTLGAYPNSEYADRCIKNITELFLKNNNSLLGNFHCHGAVSPSVIERAMKRSQDDPHGSIEKRMERWKHASTHPDENDLSNAKRYFKEIIGR</sequence>
<dbReference type="InterPro" id="IPR029039">
    <property type="entry name" value="Flavoprotein-like_sf"/>
</dbReference>
<dbReference type="Pfam" id="PF12641">
    <property type="entry name" value="Flavodoxin_3"/>
    <property type="match status" value="1"/>
</dbReference>
<organism evidence="2 3">
    <name type="scientific">Fusobacterium hominis</name>
    <dbReference type="NCBI Taxonomy" id="2764326"/>
    <lineage>
        <taxon>Bacteria</taxon>
        <taxon>Fusobacteriati</taxon>
        <taxon>Fusobacteriota</taxon>
        <taxon>Fusobacteriia</taxon>
        <taxon>Fusobacteriales</taxon>
        <taxon>Fusobacteriaceae</taxon>
        <taxon>Fusobacterium</taxon>
    </lineage>
</organism>
<dbReference type="EMBL" id="CP060637">
    <property type="protein sequence ID" value="QNM14743.1"/>
    <property type="molecule type" value="Genomic_DNA"/>
</dbReference>
<dbReference type="KEGG" id="fho:H9Q81_07155"/>
<dbReference type="GO" id="GO:0070819">
    <property type="term" value="F:menaquinone-dependent protoporphyrinogen oxidase activity"/>
    <property type="evidence" value="ECO:0007669"/>
    <property type="project" value="TreeGrafter"/>
</dbReference>